<name>A0A2S6MWL0_9HYPH</name>
<dbReference type="InterPro" id="IPR036388">
    <property type="entry name" value="WH-like_DNA-bd_sf"/>
</dbReference>
<dbReference type="InterPro" id="IPR013324">
    <property type="entry name" value="RNA_pol_sigma_r3/r4-like"/>
</dbReference>
<dbReference type="InterPro" id="IPR013325">
    <property type="entry name" value="RNA_pol_sigma_r2"/>
</dbReference>
<dbReference type="GO" id="GO:0006352">
    <property type="term" value="P:DNA-templated transcription initiation"/>
    <property type="evidence" value="ECO:0007669"/>
    <property type="project" value="InterPro"/>
</dbReference>
<feature type="domain" description="RNA polymerase sigma-70 region 2" evidence="5">
    <location>
        <begin position="17"/>
        <end position="79"/>
    </location>
</feature>
<dbReference type="Pfam" id="PF08281">
    <property type="entry name" value="Sigma70_r4_2"/>
    <property type="match status" value="1"/>
</dbReference>
<evidence type="ECO:0000256" key="3">
    <source>
        <dbReference type="ARBA" id="ARBA00023082"/>
    </source>
</evidence>
<dbReference type="PANTHER" id="PTHR43133">
    <property type="entry name" value="RNA POLYMERASE ECF-TYPE SIGMA FACTO"/>
    <property type="match status" value="1"/>
</dbReference>
<evidence type="ECO:0000256" key="2">
    <source>
        <dbReference type="ARBA" id="ARBA00023015"/>
    </source>
</evidence>
<dbReference type="GO" id="GO:0003677">
    <property type="term" value="F:DNA binding"/>
    <property type="evidence" value="ECO:0007669"/>
    <property type="project" value="InterPro"/>
</dbReference>
<keyword evidence="2" id="KW-0805">Transcription regulation</keyword>
<keyword evidence="8" id="KW-1185">Reference proteome</keyword>
<protein>
    <recommendedName>
        <fullName evidence="9">RNA polymerase subunit sigma-24</fullName>
    </recommendedName>
</protein>
<dbReference type="SUPFAM" id="SSF88659">
    <property type="entry name" value="Sigma3 and sigma4 domains of RNA polymerase sigma factors"/>
    <property type="match status" value="1"/>
</dbReference>
<dbReference type="Gene3D" id="1.10.10.10">
    <property type="entry name" value="Winged helix-like DNA-binding domain superfamily/Winged helix DNA-binding domain"/>
    <property type="match status" value="1"/>
</dbReference>
<evidence type="ECO:0000259" key="5">
    <source>
        <dbReference type="Pfam" id="PF04542"/>
    </source>
</evidence>
<organism evidence="7 8">
    <name type="scientific">Rhodoblastus sphagnicola</name>
    <dbReference type="NCBI Taxonomy" id="333368"/>
    <lineage>
        <taxon>Bacteria</taxon>
        <taxon>Pseudomonadati</taxon>
        <taxon>Pseudomonadota</taxon>
        <taxon>Alphaproteobacteria</taxon>
        <taxon>Hyphomicrobiales</taxon>
        <taxon>Rhodoblastaceae</taxon>
        <taxon>Rhodoblastus</taxon>
    </lineage>
</organism>
<dbReference type="RefSeq" id="WP_104510301.1">
    <property type="nucleotide sequence ID" value="NZ_JACIGC010000020.1"/>
</dbReference>
<dbReference type="NCBIfam" id="TIGR02937">
    <property type="entry name" value="sigma70-ECF"/>
    <property type="match status" value="1"/>
</dbReference>
<evidence type="ECO:0000259" key="6">
    <source>
        <dbReference type="Pfam" id="PF08281"/>
    </source>
</evidence>
<evidence type="ECO:0000313" key="8">
    <source>
        <dbReference type="Proteomes" id="UP000239089"/>
    </source>
</evidence>
<dbReference type="SUPFAM" id="SSF88946">
    <property type="entry name" value="Sigma2 domain of RNA polymerase sigma factors"/>
    <property type="match status" value="1"/>
</dbReference>
<accession>A0A2S6MWL0</accession>
<reference evidence="7 8" key="1">
    <citation type="journal article" date="2018" name="Arch. Microbiol.">
        <title>New insights into the metabolic potential of the phototrophic purple bacterium Rhodopila globiformis DSM 161(T) from its draft genome sequence and evidence for a vanadium-dependent nitrogenase.</title>
        <authorList>
            <person name="Imhoff J.F."/>
            <person name="Rahn T."/>
            <person name="Kunzel S."/>
            <person name="Neulinger S.C."/>
        </authorList>
    </citation>
    <scope>NUCLEOTIDE SEQUENCE [LARGE SCALE GENOMIC DNA]</scope>
    <source>
        <strain evidence="7 8">DSM 16996</strain>
    </source>
</reference>
<dbReference type="InterPro" id="IPR014284">
    <property type="entry name" value="RNA_pol_sigma-70_dom"/>
</dbReference>
<dbReference type="Pfam" id="PF04542">
    <property type="entry name" value="Sigma70_r2"/>
    <property type="match status" value="1"/>
</dbReference>
<gene>
    <name evidence="7" type="ORF">CCR94_21775</name>
</gene>
<sequence length="183" mass="20917">MKVSGQALLLQTLLDDYAPLRSQLARRLGSPDAADDVLQEAYLRLGRIEEPGPIRHPRSYLFRIALNIAADRRRSEARRLERSEVELLLKLEHDELDPERVAAGRSSMRQLVEALEQLPERRRAIFLAVRSDGRPIADIAVQFGISTRMVERELKQALDHCRQHLEINLSQKFDPGHPVTSKD</sequence>
<proteinExistence type="inferred from homology"/>
<evidence type="ECO:0000313" key="7">
    <source>
        <dbReference type="EMBL" id="PPQ26738.1"/>
    </source>
</evidence>
<comment type="caution">
    <text evidence="7">The sequence shown here is derived from an EMBL/GenBank/DDBJ whole genome shotgun (WGS) entry which is preliminary data.</text>
</comment>
<dbReference type="EMBL" id="NHSJ01000131">
    <property type="protein sequence ID" value="PPQ26738.1"/>
    <property type="molecule type" value="Genomic_DNA"/>
</dbReference>
<dbReference type="PANTHER" id="PTHR43133:SF63">
    <property type="entry name" value="RNA POLYMERASE SIGMA FACTOR FECI-RELATED"/>
    <property type="match status" value="1"/>
</dbReference>
<dbReference type="Proteomes" id="UP000239089">
    <property type="component" value="Unassembled WGS sequence"/>
</dbReference>
<dbReference type="InterPro" id="IPR039425">
    <property type="entry name" value="RNA_pol_sigma-70-like"/>
</dbReference>
<dbReference type="GO" id="GO:0016987">
    <property type="term" value="F:sigma factor activity"/>
    <property type="evidence" value="ECO:0007669"/>
    <property type="project" value="UniProtKB-KW"/>
</dbReference>
<dbReference type="InterPro" id="IPR007627">
    <property type="entry name" value="RNA_pol_sigma70_r2"/>
</dbReference>
<evidence type="ECO:0000256" key="4">
    <source>
        <dbReference type="ARBA" id="ARBA00023163"/>
    </source>
</evidence>
<dbReference type="InterPro" id="IPR013249">
    <property type="entry name" value="RNA_pol_sigma70_r4_t2"/>
</dbReference>
<feature type="domain" description="RNA polymerase sigma factor 70 region 4 type 2" evidence="6">
    <location>
        <begin position="109"/>
        <end position="161"/>
    </location>
</feature>
<keyword evidence="4" id="KW-0804">Transcription</keyword>
<evidence type="ECO:0000256" key="1">
    <source>
        <dbReference type="ARBA" id="ARBA00010641"/>
    </source>
</evidence>
<dbReference type="Gene3D" id="1.10.1740.10">
    <property type="match status" value="1"/>
</dbReference>
<dbReference type="OrthoDB" id="9794372at2"/>
<comment type="similarity">
    <text evidence="1">Belongs to the sigma-70 factor family. ECF subfamily.</text>
</comment>
<keyword evidence="3" id="KW-0731">Sigma factor</keyword>
<evidence type="ECO:0008006" key="9">
    <source>
        <dbReference type="Google" id="ProtNLM"/>
    </source>
</evidence>
<dbReference type="AlphaFoldDB" id="A0A2S6MWL0"/>